<name>A0A845ALA6_9SPHN</name>
<dbReference type="InterPro" id="IPR051474">
    <property type="entry name" value="Anti-sigma-K/W_factor"/>
</dbReference>
<dbReference type="RefSeq" id="WP_160754244.1">
    <property type="nucleotide sequence ID" value="NZ_WTYA01000013.1"/>
</dbReference>
<feature type="transmembrane region" description="Helical" evidence="1">
    <location>
        <begin position="87"/>
        <end position="108"/>
    </location>
</feature>
<dbReference type="OrthoDB" id="9816387at2"/>
<evidence type="ECO:0000313" key="4">
    <source>
        <dbReference type="Proteomes" id="UP000439780"/>
    </source>
</evidence>
<comment type="caution">
    <text evidence="3">The sequence shown here is derived from an EMBL/GenBank/DDBJ whole genome shotgun (WGS) entry which is preliminary data.</text>
</comment>
<accession>A0A845ALA6</accession>
<dbReference type="InterPro" id="IPR018764">
    <property type="entry name" value="RskA_C"/>
</dbReference>
<evidence type="ECO:0000313" key="3">
    <source>
        <dbReference type="EMBL" id="MXP29943.1"/>
    </source>
</evidence>
<dbReference type="AlphaFoldDB" id="A0A845ALA6"/>
<dbReference type="GO" id="GO:0006417">
    <property type="term" value="P:regulation of translation"/>
    <property type="evidence" value="ECO:0007669"/>
    <property type="project" value="TreeGrafter"/>
</dbReference>
<evidence type="ECO:0000259" key="2">
    <source>
        <dbReference type="Pfam" id="PF10099"/>
    </source>
</evidence>
<protein>
    <recommendedName>
        <fullName evidence="2">Anti-sigma K factor RskA C-terminal domain-containing protein</fullName>
    </recommendedName>
</protein>
<feature type="domain" description="Anti-sigma K factor RskA C-terminal" evidence="2">
    <location>
        <begin position="95"/>
        <end position="222"/>
    </location>
</feature>
<keyword evidence="1" id="KW-0472">Membrane</keyword>
<proteinExistence type="predicted"/>
<sequence>MSPRETMAAEYALGLLEGVELLEARGLMANDSDFSQQVGWWEDRFAPLFVELGEDVPPADLWKRIQAAIDAPAPPSEAIILRQRLRIWQGAATLAALAAVVLAFFTFITPHSEVGPISQTAPLVASLDMGKNKPRIGVTVMPDAKEMLVSTAGIVSDGKHQHQLWLVPATGDPRSLGVLTADRENRMAIPPMLSSRLDQGATLAVSVEPMGGSPTGLPTGPVVATAKLEKI</sequence>
<gene>
    <name evidence="3" type="ORF">GRI58_14115</name>
</gene>
<dbReference type="PANTHER" id="PTHR37461:SF1">
    <property type="entry name" value="ANTI-SIGMA-K FACTOR RSKA"/>
    <property type="match status" value="1"/>
</dbReference>
<keyword evidence="1" id="KW-1133">Transmembrane helix</keyword>
<dbReference type="GO" id="GO:0005886">
    <property type="term" value="C:plasma membrane"/>
    <property type="evidence" value="ECO:0007669"/>
    <property type="project" value="InterPro"/>
</dbReference>
<keyword evidence="4" id="KW-1185">Reference proteome</keyword>
<evidence type="ECO:0000256" key="1">
    <source>
        <dbReference type="SAM" id="Phobius"/>
    </source>
</evidence>
<reference evidence="3 4" key="1">
    <citation type="submission" date="2019-12" db="EMBL/GenBank/DDBJ databases">
        <title>Genomic-based taxomic classification of the family Erythrobacteraceae.</title>
        <authorList>
            <person name="Xu L."/>
        </authorList>
    </citation>
    <scope>NUCLEOTIDE SEQUENCE [LARGE SCALE GENOMIC DNA]</scope>
    <source>
        <strain evidence="3 4">KEMB 9005-328</strain>
    </source>
</reference>
<dbReference type="PANTHER" id="PTHR37461">
    <property type="entry name" value="ANTI-SIGMA-K FACTOR RSKA"/>
    <property type="match status" value="1"/>
</dbReference>
<dbReference type="EMBL" id="WTYA01000013">
    <property type="protein sequence ID" value="MXP29943.1"/>
    <property type="molecule type" value="Genomic_DNA"/>
</dbReference>
<dbReference type="GO" id="GO:0016989">
    <property type="term" value="F:sigma factor antagonist activity"/>
    <property type="evidence" value="ECO:0007669"/>
    <property type="project" value="TreeGrafter"/>
</dbReference>
<organism evidence="3 4">
    <name type="scientific">Qipengyuania algicida</name>
    <dbReference type="NCBI Taxonomy" id="1836209"/>
    <lineage>
        <taxon>Bacteria</taxon>
        <taxon>Pseudomonadati</taxon>
        <taxon>Pseudomonadota</taxon>
        <taxon>Alphaproteobacteria</taxon>
        <taxon>Sphingomonadales</taxon>
        <taxon>Erythrobacteraceae</taxon>
        <taxon>Qipengyuania</taxon>
    </lineage>
</organism>
<dbReference type="Pfam" id="PF10099">
    <property type="entry name" value="RskA_C"/>
    <property type="match status" value="1"/>
</dbReference>
<dbReference type="Proteomes" id="UP000439780">
    <property type="component" value="Unassembled WGS sequence"/>
</dbReference>
<keyword evidence="1" id="KW-0812">Transmembrane</keyword>